<sequence>MRIHIVRRGETIKSIAEKYDLSFQEVVRMNKQIADPYELMQGMKLRVPIQRDKQPEEPTPDEAPKHNNPTEGLVESQELMKDQLSRLEPPERAADYLPNIQEDEHVWGYQSMESHDYPYKNLEEYSPITQPLYTDMTFLHDTYYPAQQQPMVYYNPCMGYVYSF</sequence>
<accession>A0A941CT28</accession>
<evidence type="ECO:0000313" key="4">
    <source>
        <dbReference type="Proteomes" id="UP000675431"/>
    </source>
</evidence>
<reference evidence="3 4" key="1">
    <citation type="submission" date="2021-04" db="EMBL/GenBank/DDBJ databases">
        <title>Allobacillus sp. nov. SKP8-2 isolated from shrimp paste.</title>
        <authorList>
            <person name="Tanasupawat S."/>
            <person name="Yiamsombat S."/>
            <person name="Kanchanasin P."/>
            <person name="Kuncharoen N."/>
        </authorList>
    </citation>
    <scope>NUCLEOTIDE SEQUENCE [LARGE SCALE GENOMIC DNA]</scope>
    <source>
        <strain evidence="3 4">SKP8-2</strain>
    </source>
</reference>
<evidence type="ECO:0000256" key="1">
    <source>
        <dbReference type="SAM" id="MobiDB-lite"/>
    </source>
</evidence>
<feature type="compositionally biased region" description="Basic and acidic residues" evidence="1">
    <location>
        <begin position="78"/>
        <end position="91"/>
    </location>
</feature>
<name>A0A941CT28_9BACI</name>
<dbReference type="Gene3D" id="3.10.350.10">
    <property type="entry name" value="LysM domain"/>
    <property type="match status" value="1"/>
</dbReference>
<feature type="domain" description="LysM" evidence="2">
    <location>
        <begin position="2"/>
        <end position="47"/>
    </location>
</feature>
<dbReference type="AlphaFoldDB" id="A0A941CT28"/>
<dbReference type="InterPro" id="IPR036779">
    <property type="entry name" value="LysM_dom_sf"/>
</dbReference>
<dbReference type="CDD" id="cd00118">
    <property type="entry name" value="LysM"/>
    <property type="match status" value="1"/>
</dbReference>
<dbReference type="SUPFAM" id="SSF54106">
    <property type="entry name" value="LysM domain"/>
    <property type="match status" value="1"/>
</dbReference>
<keyword evidence="4" id="KW-1185">Reference proteome</keyword>
<gene>
    <name evidence="3" type="ORF">KC820_04475</name>
</gene>
<dbReference type="InterPro" id="IPR018392">
    <property type="entry name" value="LysM"/>
</dbReference>
<evidence type="ECO:0000259" key="2">
    <source>
        <dbReference type="PROSITE" id="PS51782"/>
    </source>
</evidence>
<protein>
    <submittedName>
        <fullName evidence="3">LysM peptidoglycan-binding domain-containing protein</fullName>
    </submittedName>
</protein>
<dbReference type="SMART" id="SM00257">
    <property type="entry name" value="LysM"/>
    <property type="match status" value="1"/>
</dbReference>
<proteinExistence type="predicted"/>
<dbReference type="Pfam" id="PF01476">
    <property type="entry name" value="LysM"/>
    <property type="match status" value="1"/>
</dbReference>
<evidence type="ECO:0000313" key="3">
    <source>
        <dbReference type="EMBL" id="MBR7553408.1"/>
    </source>
</evidence>
<organism evidence="3 4">
    <name type="scientific">Allobacillus saliphilus</name>
    <dbReference type="NCBI Taxonomy" id="2912308"/>
    <lineage>
        <taxon>Bacteria</taxon>
        <taxon>Bacillati</taxon>
        <taxon>Bacillota</taxon>
        <taxon>Bacilli</taxon>
        <taxon>Bacillales</taxon>
        <taxon>Bacillaceae</taxon>
        <taxon>Allobacillus</taxon>
    </lineage>
</organism>
<dbReference type="Proteomes" id="UP000675431">
    <property type="component" value="Unassembled WGS sequence"/>
</dbReference>
<dbReference type="RefSeq" id="WP_212368545.1">
    <property type="nucleotide sequence ID" value="NZ_JAGSIE010000010.1"/>
</dbReference>
<comment type="caution">
    <text evidence="3">The sequence shown here is derived from an EMBL/GenBank/DDBJ whole genome shotgun (WGS) entry which is preliminary data.</text>
</comment>
<feature type="region of interest" description="Disordered" evidence="1">
    <location>
        <begin position="51"/>
        <end position="91"/>
    </location>
</feature>
<dbReference type="EMBL" id="JAGSIE010000010">
    <property type="protein sequence ID" value="MBR7553408.1"/>
    <property type="molecule type" value="Genomic_DNA"/>
</dbReference>
<dbReference type="PROSITE" id="PS51782">
    <property type="entry name" value="LYSM"/>
    <property type="match status" value="1"/>
</dbReference>